<evidence type="ECO:0000313" key="8">
    <source>
        <dbReference type="Proteomes" id="UP000467841"/>
    </source>
</evidence>
<gene>
    <name evidence="7" type="ORF">MERR_LOCUS1813</name>
</gene>
<feature type="domain" description="RING-type" evidence="6">
    <location>
        <begin position="20"/>
        <end position="59"/>
    </location>
</feature>
<evidence type="ECO:0000313" key="7">
    <source>
        <dbReference type="EMBL" id="CAA7014578.1"/>
    </source>
</evidence>
<dbReference type="OrthoDB" id="9049620at2759"/>
<dbReference type="PANTHER" id="PTHR37393:SF1">
    <property type="entry name" value="AT-RICH INTERACTIVE DOMAIN-CONTAINING PROTEIN 1A-LIKE"/>
    <property type="match status" value="1"/>
</dbReference>
<feature type="compositionally biased region" description="Low complexity" evidence="5">
    <location>
        <begin position="370"/>
        <end position="391"/>
    </location>
</feature>
<protein>
    <recommendedName>
        <fullName evidence="6">RING-type domain-containing protein</fullName>
    </recommendedName>
</protein>
<feature type="compositionally biased region" description="Low complexity" evidence="5">
    <location>
        <begin position="210"/>
        <end position="222"/>
    </location>
</feature>
<evidence type="ECO:0000256" key="5">
    <source>
        <dbReference type="SAM" id="MobiDB-lite"/>
    </source>
</evidence>
<keyword evidence="8" id="KW-1185">Reference proteome</keyword>
<feature type="compositionally biased region" description="Polar residues" evidence="5">
    <location>
        <begin position="199"/>
        <end position="209"/>
    </location>
</feature>
<dbReference type="SUPFAM" id="SSF49599">
    <property type="entry name" value="TRAF domain-like"/>
    <property type="match status" value="1"/>
</dbReference>
<dbReference type="InterPro" id="IPR001841">
    <property type="entry name" value="Znf_RING"/>
</dbReference>
<evidence type="ECO:0000256" key="2">
    <source>
        <dbReference type="ARBA" id="ARBA00022771"/>
    </source>
</evidence>
<dbReference type="GO" id="GO:0008270">
    <property type="term" value="F:zinc ion binding"/>
    <property type="evidence" value="ECO:0007669"/>
    <property type="project" value="UniProtKB-KW"/>
</dbReference>
<keyword evidence="2 4" id="KW-0863">Zinc-finger</keyword>
<dbReference type="AlphaFoldDB" id="A0A6D2HN21"/>
<name>A0A6D2HN21_9BRAS</name>
<reference evidence="7" key="1">
    <citation type="submission" date="2020-01" db="EMBL/GenBank/DDBJ databases">
        <authorList>
            <person name="Mishra B."/>
        </authorList>
    </citation>
    <scope>NUCLEOTIDE SEQUENCE [LARGE SCALE GENOMIC DNA]</scope>
</reference>
<proteinExistence type="predicted"/>
<dbReference type="InterPro" id="IPR013083">
    <property type="entry name" value="Znf_RING/FYVE/PHD"/>
</dbReference>
<accession>A0A6D2HN21</accession>
<evidence type="ECO:0000256" key="4">
    <source>
        <dbReference type="PROSITE-ProRule" id="PRU00175"/>
    </source>
</evidence>
<feature type="region of interest" description="Disordered" evidence="5">
    <location>
        <begin position="199"/>
        <end position="222"/>
    </location>
</feature>
<sequence>MGFDIECIPNIELLPGECFCPVCRFLVHPNEALRSMCTHLYCPPCLAHVASTTMTCPLDGSLVAETHAKRLVESNKELADTFGEILVYCSYKKSGCTWIGPLSHIPLHCLFCAFRTSRVACSVCQIQIPHHQAEGHAQVCHQGQVEMGPHGRFVVVATPAREQQQYQPPYYNMHQPQDVPVAIPRQQFHLASQHQVPSAQPASQYVAQTHSQVQAQPQLQSQSSALHQPLAVLSSAPQNGAASLDQAYLSQDLSQTFAPSQGHQNLQAQAHSKTTLLSQPHQLPNLQVPQYQITSHQLHKPNPMHPQASTVQAQAHSKTTLLSQPHHLQNLQVPQYQTTSPQLHRPNPMHTQAGTVQRSVPYNAISQGATSCSPTSLSLPTMQTQQPNQPTRVGNRRANLGKNPIVEDKGTTGTDYPSLLGAGTDYLSMLGAPVDHNAPLGPGELRHLNYVVEYFNKRYYMERNGGPRPGYSSSMSFHRGFDQRSLVMPHENYALRPGNVGMASRYAYHGLPGGGGSGDMEPFPNSRKRAAGPVEGEGLHSQINKEDQQNKKVAKKPKI</sequence>
<keyword evidence="3" id="KW-0862">Zinc</keyword>
<dbReference type="PROSITE" id="PS50089">
    <property type="entry name" value="ZF_RING_2"/>
    <property type="match status" value="1"/>
</dbReference>
<dbReference type="PROSITE" id="PS00518">
    <property type="entry name" value="ZF_RING_1"/>
    <property type="match status" value="1"/>
</dbReference>
<dbReference type="Gene3D" id="3.30.40.10">
    <property type="entry name" value="Zinc/RING finger domain, C3HC4 (zinc finger)"/>
    <property type="match status" value="1"/>
</dbReference>
<comment type="caution">
    <text evidence="7">The sequence shown here is derived from an EMBL/GenBank/DDBJ whole genome shotgun (WGS) entry which is preliminary data.</text>
</comment>
<dbReference type="SUPFAM" id="SSF57850">
    <property type="entry name" value="RING/U-box"/>
    <property type="match status" value="1"/>
</dbReference>
<evidence type="ECO:0000256" key="3">
    <source>
        <dbReference type="ARBA" id="ARBA00022833"/>
    </source>
</evidence>
<evidence type="ECO:0000256" key="1">
    <source>
        <dbReference type="ARBA" id="ARBA00022723"/>
    </source>
</evidence>
<keyword evidence="1" id="KW-0479">Metal-binding</keyword>
<dbReference type="EMBL" id="CACVBM020000111">
    <property type="protein sequence ID" value="CAA7014578.1"/>
    <property type="molecule type" value="Genomic_DNA"/>
</dbReference>
<dbReference type="PANTHER" id="PTHR37393">
    <property type="entry name" value="AT-RICH INTERACTIVE DOMAIN-CONTAINING PROTEIN 1A-LIKE"/>
    <property type="match status" value="1"/>
</dbReference>
<evidence type="ECO:0000259" key="6">
    <source>
        <dbReference type="PROSITE" id="PS50089"/>
    </source>
</evidence>
<dbReference type="Proteomes" id="UP000467841">
    <property type="component" value="Unassembled WGS sequence"/>
</dbReference>
<feature type="region of interest" description="Disordered" evidence="5">
    <location>
        <begin position="369"/>
        <end position="414"/>
    </location>
</feature>
<organism evidence="7 8">
    <name type="scientific">Microthlaspi erraticum</name>
    <dbReference type="NCBI Taxonomy" id="1685480"/>
    <lineage>
        <taxon>Eukaryota</taxon>
        <taxon>Viridiplantae</taxon>
        <taxon>Streptophyta</taxon>
        <taxon>Embryophyta</taxon>
        <taxon>Tracheophyta</taxon>
        <taxon>Spermatophyta</taxon>
        <taxon>Magnoliopsida</taxon>
        <taxon>eudicotyledons</taxon>
        <taxon>Gunneridae</taxon>
        <taxon>Pentapetalae</taxon>
        <taxon>rosids</taxon>
        <taxon>malvids</taxon>
        <taxon>Brassicales</taxon>
        <taxon>Brassicaceae</taxon>
        <taxon>Coluteocarpeae</taxon>
        <taxon>Microthlaspi</taxon>
    </lineage>
</organism>
<feature type="region of interest" description="Disordered" evidence="5">
    <location>
        <begin position="516"/>
        <end position="559"/>
    </location>
</feature>
<dbReference type="InterPro" id="IPR017907">
    <property type="entry name" value="Znf_RING_CS"/>
</dbReference>